<accession>A0A8S5LK27</accession>
<reference evidence="1" key="1">
    <citation type="journal article" date="2021" name="Proc. Natl. Acad. Sci. U.S.A.">
        <title>A Catalog of Tens of Thousands of Viruses from Human Metagenomes Reveals Hidden Associations with Chronic Diseases.</title>
        <authorList>
            <person name="Tisza M.J."/>
            <person name="Buck C.B."/>
        </authorList>
    </citation>
    <scope>NUCLEOTIDE SEQUENCE</scope>
    <source>
        <strain evidence="1">Ct3o911</strain>
    </source>
</reference>
<name>A0A8S5LK27_9CAUD</name>
<evidence type="ECO:0000313" key="1">
    <source>
        <dbReference type="EMBL" id="DAD70192.1"/>
    </source>
</evidence>
<protein>
    <submittedName>
        <fullName evidence="1">Uncharacterized protein</fullName>
    </submittedName>
</protein>
<organism evidence="1">
    <name type="scientific">Siphoviridae sp. ct3o911</name>
    <dbReference type="NCBI Taxonomy" id="2827560"/>
    <lineage>
        <taxon>Viruses</taxon>
        <taxon>Duplodnaviria</taxon>
        <taxon>Heunggongvirae</taxon>
        <taxon>Uroviricota</taxon>
        <taxon>Caudoviricetes</taxon>
    </lineage>
</organism>
<dbReference type="EMBL" id="BK015861">
    <property type="protein sequence ID" value="DAD70192.1"/>
    <property type="molecule type" value="Genomic_DNA"/>
</dbReference>
<proteinExistence type="predicted"/>
<sequence length="65" mass="6726">MPSTASAPVSSCTAFTKKQRWLGSNVIVPSIKKPKAVTISPWVCSSAVSKSKICSASFCSCGNSS</sequence>